<organism evidence="1 2">
    <name type="scientific">Paenibacillus phytorum</name>
    <dbReference type="NCBI Taxonomy" id="2654977"/>
    <lineage>
        <taxon>Bacteria</taxon>
        <taxon>Bacillati</taxon>
        <taxon>Bacillota</taxon>
        <taxon>Bacilli</taxon>
        <taxon>Bacillales</taxon>
        <taxon>Paenibacillaceae</taxon>
        <taxon>Paenibacillus</taxon>
    </lineage>
</organism>
<name>A0ABX1XZI5_9BACL</name>
<dbReference type="InterPro" id="IPR019292">
    <property type="entry name" value="McrC"/>
</dbReference>
<proteinExistence type="predicted"/>
<dbReference type="EMBL" id="WHOA01000147">
    <property type="protein sequence ID" value="NOU73983.1"/>
    <property type="molecule type" value="Genomic_DNA"/>
</dbReference>
<dbReference type="PANTHER" id="PTHR38733:SF1">
    <property type="entry name" value="TYPE IV METHYL-DIRECTED RESTRICTION ENZYME ECOKMCRBC"/>
    <property type="match status" value="1"/>
</dbReference>
<accession>A0ABX1XZI5</accession>
<dbReference type="PANTHER" id="PTHR38733">
    <property type="entry name" value="PROTEIN MCRC"/>
    <property type="match status" value="1"/>
</dbReference>
<keyword evidence="1" id="KW-0547">Nucleotide-binding</keyword>
<dbReference type="Proteomes" id="UP000616779">
    <property type="component" value="Unassembled WGS sequence"/>
</dbReference>
<keyword evidence="1" id="KW-0378">Hydrolase</keyword>
<dbReference type="RefSeq" id="WP_171645382.1">
    <property type="nucleotide sequence ID" value="NZ_WHOA01000147.1"/>
</dbReference>
<keyword evidence="1" id="KW-0067">ATP-binding</keyword>
<comment type="caution">
    <text evidence="1">The sequence shown here is derived from an EMBL/GenBank/DDBJ whole genome shotgun (WGS) entry which is preliminary data.</text>
</comment>
<keyword evidence="1" id="KW-0347">Helicase</keyword>
<keyword evidence="2" id="KW-1185">Reference proteome</keyword>
<dbReference type="Pfam" id="PF10117">
    <property type="entry name" value="McrBC"/>
    <property type="match status" value="1"/>
</dbReference>
<dbReference type="GO" id="GO:0004386">
    <property type="term" value="F:helicase activity"/>
    <property type="evidence" value="ECO:0007669"/>
    <property type="project" value="UniProtKB-KW"/>
</dbReference>
<sequence>MKHLIVTECYESIPISVMEEAALTPLEADELSRYVRIAGLDEDLIRITRTEVIFINYVGFIQLTSCSIEILPKVAGDDPVRSRKVLLRMLQKTGYLDIHESQLGLLVTEKMNLFEIIAYLFTGKLIKELNKGVYHSYRVQYEELQSVRGKINLVSQLQRTYNKSTDISCIFDEFQTDNVLNRILKAAIRRVITLSKHMETRKKARQSMIYLDEVDESVDIRQLPDEFNFDRNNKRFQESWRMAKLILSQTTSLSAAGKSQNTSILFKMNDLFEMYMAYLVKKVAMEVIVKDHSYKLLIKDGTQRGVFQLEPDLLVSLKNGSKVIIDTKWKRIDSSIARHGVQRNDFYQMYAYLTRYDDVGTVFLLYPHHDGIFNSGGTFLESWGLEQDERKKLKVFSISYEDEFKAIDELSTILL</sequence>
<protein>
    <submittedName>
        <fullName evidence="1">ATP-dependent helicase</fullName>
    </submittedName>
</protein>
<evidence type="ECO:0000313" key="1">
    <source>
        <dbReference type="EMBL" id="NOU73983.1"/>
    </source>
</evidence>
<gene>
    <name evidence="1" type="ORF">GC098_21710</name>
</gene>
<evidence type="ECO:0000313" key="2">
    <source>
        <dbReference type="Proteomes" id="UP000616779"/>
    </source>
</evidence>
<reference evidence="1 2" key="1">
    <citation type="submission" date="2019-10" db="EMBL/GenBank/DDBJ databases">
        <title>Description of Paenibacillus terrestris sp. nov.</title>
        <authorList>
            <person name="Carlier A."/>
            <person name="Qi S."/>
        </authorList>
    </citation>
    <scope>NUCLEOTIDE SEQUENCE [LARGE SCALE GENOMIC DNA]</scope>
    <source>
        <strain evidence="1 2">LMG 31458</strain>
    </source>
</reference>